<keyword evidence="2" id="KW-0067">ATP-binding</keyword>
<proteinExistence type="predicted"/>
<evidence type="ECO:0000256" key="3">
    <source>
        <dbReference type="SAM" id="SignalP"/>
    </source>
</evidence>
<comment type="caution">
    <text evidence="5">The sequence shown here is derived from an EMBL/GenBank/DDBJ whole genome shotgun (WGS) entry which is preliminary data.</text>
</comment>
<keyword evidence="1" id="KW-0547">Nucleotide-binding</keyword>
<evidence type="ECO:0000313" key="5">
    <source>
        <dbReference type="EMBL" id="GFG31982.1"/>
    </source>
</evidence>
<dbReference type="PANTHER" id="PTHR24346">
    <property type="entry name" value="MAP/MICROTUBULE AFFINITY-REGULATING KINASE"/>
    <property type="match status" value="1"/>
</dbReference>
<accession>A0A6L2PLJ4</accession>
<dbReference type="SUPFAM" id="SSF56112">
    <property type="entry name" value="Protein kinase-like (PK-like)"/>
    <property type="match status" value="1"/>
</dbReference>
<dbReference type="PANTHER" id="PTHR24346:SF74">
    <property type="entry name" value="PROTEIN KINASE DOMAIN-CONTAINING PROTEIN"/>
    <property type="match status" value="1"/>
</dbReference>
<protein>
    <recommendedName>
        <fullName evidence="4">Protein kinase domain-containing protein</fullName>
    </recommendedName>
</protein>
<dbReference type="OrthoDB" id="193931at2759"/>
<dbReference type="Pfam" id="PF00069">
    <property type="entry name" value="Pkinase"/>
    <property type="match status" value="1"/>
</dbReference>
<dbReference type="InParanoid" id="A0A6L2PLJ4"/>
<dbReference type="GO" id="GO:0005737">
    <property type="term" value="C:cytoplasm"/>
    <property type="evidence" value="ECO:0007669"/>
    <property type="project" value="TreeGrafter"/>
</dbReference>
<feature type="non-terminal residue" evidence="5">
    <location>
        <position position="85"/>
    </location>
</feature>
<evidence type="ECO:0000259" key="4">
    <source>
        <dbReference type="PROSITE" id="PS50011"/>
    </source>
</evidence>
<evidence type="ECO:0000256" key="1">
    <source>
        <dbReference type="ARBA" id="ARBA00022741"/>
    </source>
</evidence>
<sequence length="85" mass="9869">MVPVCAAFSHCLSLCLLQVMETKNMIYIVSEYASQGEIFDYIARYGRMTESAARRKFWQILSAVEYCHNRRVVHRDLKVLYSAAD</sequence>
<feature type="chain" id="PRO_5026820886" description="Protein kinase domain-containing protein" evidence="3">
    <location>
        <begin position="23"/>
        <end position="85"/>
    </location>
</feature>
<dbReference type="AlphaFoldDB" id="A0A6L2PLJ4"/>
<dbReference type="EMBL" id="BLKM01000347">
    <property type="protein sequence ID" value="GFG31982.1"/>
    <property type="molecule type" value="Genomic_DNA"/>
</dbReference>
<dbReference type="Gene3D" id="1.10.510.10">
    <property type="entry name" value="Transferase(Phosphotransferase) domain 1"/>
    <property type="match status" value="1"/>
</dbReference>
<feature type="signal peptide" evidence="3">
    <location>
        <begin position="1"/>
        <end position="22"/>
    </location>
</feature>
<dbReference type="PROSITE" id="PS50011">
    <property type="entry name" value="PROTEIN_KINASE_DOM"/>
    <property type="match status" value="1"/>
</dbReference>
<dbReference type="InterPro" id="IPR000719">
    <property type="entry name" value="Prot_kinase_dom"/>
</dbReference>
<dbReference type="InterPro" id="IPR011009">
    <property type="entry name" value="Kinase-like_dom_sf"/>
</dbReference>
<dbReference type="Proteomes" id="UP000502823">
    <property type="component" value="Unassembled WGS sequence"/>
</dbReference>
<dbReference type="GO" id="GO:0000226">
    <property type="term" value="P:microtubule cytoskeleton organization"/>
    <property type="evidence" value="ECO:0007669"/>
    <property type="project" value="TreeGrafter"/>
</dbReference>
<dbReference type="GO" id="GO:0035556">
    <property type="term" value="P:intracellular signal transduction"/>
    <property type="evidence" value="ECO:0007669"/>
    <property type="project" value="TreeGrafter"/>
</dbReference>
<dbReference type="GO" id="GO:0050321">
    <property type="term" value="F:tau-protein kinase activity"/>
    <property type="evidence" value="ECO:0007669"/>
    <property type="project" value="TreeGrafter"/>
</dbReference>
<gene>
    <name evidence="5" type="ORF">Cfor_04262</name>
</gene>
<name>A0A6L2PLJ4_COPFO</name>
<keyword evidence="6" id="KW-1185">Reference proteome</keyword>
<evidence type="ECO:0000256" key="2">
    <source>
        <dbReference type="ARBA" id="ARBA00022840"/>
    </source>
</evidence>
<reference evidence="6" key="1">
    <citation type="submission" date="2020-01" db="EMBL/GenBank/DDBJ databases">
        <title>Draft genome sequence of the Termite Coptotermes fromosanus.</title>
        <authorList>
            <person name="Itakura S."/>
            <person name="Yosikawa Y."/>
            <person name="Umezawa K."/>
        </authorList>
    </citation>
    <scope>NUCLEOTIDE SEQUENCE [LARGE SCALE GENOMIC DNA]</scope>
</reference>
<feature type="domain" description="Protein kinase" evidence="4">
    <location>
        <begin position="1"/>
        <end position="85"/>
    </location>
</feature>
<evidence type="ECO:0000313" key="6">
    <source>
        <dbReference type="Proteomes" id="UP000502823"/>
    </source>
</evidence>
<keyword evidence="3" id="KW-0732">Signal</keyword>
<organism evidence="5 6">
    <name type="scientific">Coptotermes formosanus</name>
    <name type="common">Formosan subterranean termite</name>
    <dbReference type="NCBI Taxonomy" id="36987"/>
    <lineage>
        <taxon>Eukaryota</taxon>
        <taxon>Metazoa</taxon>
        <taxon>Ecdysozoa</taxon>
        <taxon>Arthropoda</taxon>
        <taxon>Hexapoda</taxon>
        <taxon>Insecta</taxon>
        <taxon>Pterygota</taxon>
        <taxon>Neoptera</taxon>
        <taxon>Polyneoptera</taxon>
        <taxon>Dictyoptera</taxon>
        <taxon>Blattodea</taxon>
        <taxon>Blattoidea</taxon>
        <taxon>Termitoidae</taxon>
        <taxon>Rhinotermitidae</taxon>
        <taxon>Coptotermes</taxon>
    </lineage>
</organism>
<dbReference type="GO" id="GO:0005524">
    <property type="term" value="F:ATP binding"/>
    <property type="evidence" value="ECO:0007669"/>
    <property type="project" value="UniProtKB-KW"/>
</dbReference>